<evidence type="ECO:0000256" key="1">
    <source>
        <dbReference type="ARBA" id="ARBA00004123"/>
    </source>
</evidence>
<dbReference type="PANTHER" id="PTHR37534:SF23">
    <property type="entry name" value="ZN(II)2CYS6 TRANSCRIPTION FACTOR (EUROFUNG)"/>
    <property type="match status" value="1"/>
</dbReference>
<dbReference type="CDD" id="cd00067">
    <property type="entry name" value="GAL4"/>
    <property type="match status" value="1"/>
</dbReference>
<dbReference type="PROSITE" id="PS50048">
    <property type="entry name" value="ZN2_CY6_FUNGAL_2"/>
    <property type="match status" value="1"/>
</dbReference>
<feature type="region of interest" description="Disordered" evidence="3">
    <location>
        <begin position="1"/>
        <end position="36"/>
    </location>
</feature>
<dbReference type="Gene3D" id="4.10.240.10">
    <property type="entry name" value="Zn(2)-C6 fungal-type DNA-binding domain"/>
    <property type="match status" value="1"/>
</dbReference>
<dbReference type="GO" id="GO:0008270">
    <property type="term" value="F:zinc ion binding"/>
    <property type="evidence" value="ECO:0007669"/>
    <property type="project" value="InterPro"/>
</dbReference>
<protein>
    <recommendedName>
        <fullName evidence="4">Zn(2)-C6 fungal-type domain-containing protein</fullName>
    </recommendedName>
</protein>
<feature type="compositionally biased region" description="Polar residues" evidence="3">
    <location>
        <begin position="325"/>
        <end position="345"/>
    </location>
</feature>
<dbReference type="SMART" id="SM00066">
    <property type="entry name" value="GAL4"/>
    <property type="match status" value="1"/>
</dbReference>
<feature type="compositionally biased region" description="Low complexity" evidence="3">
    <location>
        <begin position="87"/>
        <end position="101"/>
    </location>
</feature>
<feature type="compositionally biased region" description="Polar residues" evidence="3">
    <location>
        <begin position="130"/>
        <end position="146"/>
    </location>
</feature>
<dbReference type="OrthoDB" id="5391043at2759"/>
<dbReference type="InterPro" id="IPR001138">
    <property type="entry name" value="Zn2Cys6_DnaBD"/>
</dbReference>
<dbReference type="PANTHER" id="PTHR37534">
    <property type="entry name" value="TRANSCRIPTIONAL ACTIVATOR PROTEIN UGA3"/>
    <property type="match status" value="1"/>
</dbReference>
<dbReference type="OMA" id="IAGIWMN"/>
<accession>A0A1D9PTX8</accession>
<evidence type="ECO:0000256" key="3">
    <source>
        <dbReference type="SAM" id="MobiDB-lite"/>
    </source>
</evidence>
<evidence type="ECO:0000313" key="6">
    <source>
        <dbReference type="Proteomes" id="UP000177798"/>
    </source>
</evidence>
<evidence type="ECO:0000313" key="5">
    <source>
        <dbReference type="EMBL" id="APA06174.1"/>
    </source>
</evidence>
<feature type="region of interest" description="Disordered" evidence="3">
    <location>
        <begin position="79"/>
        <end position="206"/>
    </location>
</feature>
<dbReference type="GO" id="GO:0000981">
    <property type="term" value="F:DNA-binding transcription factor activity, RNA polymerase II-specific"/>
    <property type="evidence" value="ECO:0007669"/>
    <property type="project" value="InterPro"/>
</dbReference>
<dbReference type="Pfam" id="PF00172">
    <property type="entry name" value="Zn_clus"/>
    <property type="match status" value="1"/>
</dbReference>
<dbReference type="PROSITE" id="PS00463">
    <property type="entry name" value="ZN2_CY6_FUNGAL_1"/>
    <property type="match status" value="1"/>
</dbReference>
<dbReference type="InterPro" id="IPR021858">
    <property type="entry name" value="Fun_TF"/>
</dbReference>
<keyword evidence="2" id="KW-0539">Nucleus</keyword>
<dbReference type="AlphaFoldDB" id="A0A1D9PTX8"/>
<dbReference type="Pfam" id="PF11951">
    <property type="entry name" value="Fungal_trans_2"/>
    <property type="match status" value="1"/>
</dbReference>
<dbReference type="RefSeq" id="XP_001597159.1">
    <property type="nucleotide sequence ID" value="XM_001597109.1"/>
</dbReference>
<evidence type="ECO:0000259" key="4">
    <source>
        <dbReference type="PROSITE" id="PS50048"/>
    </source>
</evidence>
<organism evidence="5 6">
    <name type="scientific">Sclerotinia sclerotiorum (strain ATCC 18683 / 1980 / Ss-1)</name>
    <name type="common">White mold</name>
    <name type="synonym">Whetzelinia sclerotiorum</name>
    <dbReference type="NCBI Taxonomy" id="665079"/>
    <lineage>
        <taxon>Eukaryota</taxon>
        <taxon>Fungi</taxon>
        <taxon>Dikarya</taxon>
        <taxon>Ascomycota</taxon>
        <taxon>Pezizomycotina</taxon>
        <taxon>Leotiomycetes</taxon>
        <taxon>Helotiales</taxon>
        <taxon>Sclerotiniaceae</taxon>
        <taxon>Sclerotinia</taxon>
    </lineage>
</organism>
<dbReference type="InterPro" id="IPR036864">
    <property type="entry name" value="Zn2-C6_fun-type_DNA-bd_sf"/>
</dbReference>
<proteinExistence type="predicted"/>
<dbReference type="KEGG" id="ssl:SS1G_01353"/>
<sequence>MTPEKPLDSENEEEEESPAGVRKPGSRAQAKKRTKTGCLTCRKRRIKCGEEKPTCQNCSKSKRLCEGYNQRVVFKDPLSATRGPFANSSQVKFSSSRSGRSNQRRVEAPKPSTSAQGQLPNLAPKPGELGTNNSPQHRPVNETNPGFEQGMHVFSGRSNQDVAIKRSNSRDASESTSNYRDTVDRSYLPTPEHKSPPNPGPTHYDFNALFEKQSPLGELSMSASQLSPTQWISSQNSASHTYSQGHAHNSNTQFPHLTPPMVTTQSDPNWQQTAFSHPSNLSSSPSHIPVTPITIQVTQAMEPAYTSRFETQQRPAPGGDFPRLMSNSPNQSSVDNNNHPDNNYHSGIKKQDERIFDDDEMSLDNDYAADDLENDTFNIPNVESGILERIARQARQDAQNQSLRSFTSLIDRSDMLSAYNPSFRSSPLNDSMTARIFCHFINVTGPSISMFERNPANPSLIFQGRSVPSSQQHIWTYTFPMLALKNEALLHAMLALASLHIAKLQNTHVTASLKHYAIALRRIAKSVSIPGRREQPAILAATMLLSFYECWCADHQKWSNHLLGTRTLVRDIDFTGMTHHLKAMRAQMRNEDCARHRQEQIHMGATFIEEKHKFAASLEDVDENIVGVLMGRRLRYDEYGHIIDEVWENTEDRIYSPKDIETYEVQRDLVWWYFKQDVYQSVLGGGKLFTEYDRWSLCPPRAPLGRLDAVYGTFDHLMLLMGRLADFASKDLKRKTLALKAANNPMSNKMPNFTGMVPNVKEPTLPMGFSPTYSSSSQSSEGGDIDLEAQRLEAEEEWQDIRNAFSVLEDHFGEDFQPLGEEFSTPVQTPFGPALQYRTYGIAGIWMNYYMGLISCHRAHPSMPPAAMVAAGMAARKTAFFANELGRIAAGIAPDLSMTTQVNPGVGAALMESTICLFLAGVQYQNVDQRTWLICRLKDVARLTGWQTALAIATGCETSWVKAAEMGRGPPYERTREERVAPQMGNPVRHAEATQLREQQVADKRVVISTHQRVHYAFGILGVQDDFNNLGLDT</sequence>
<feature type="domain" description="Zn(2)-C6 fungal-type" evidence="4">
    <location>
        <begin position="37"/>
        <end position="65"/>
    </location>
</feature>
<dbReference type="EMBL" id="CP017814">
    <property type="protein sequence ID" value="APA06174.1"/>
    <property type="molecule type" value="Genomic_DNA"/>
</dbReference>
<comment type="subcellular location">
    <subcellularLocation>
        <location evidence="1">Nucleus</location>
    </subcellularLocation>
</comment>
<dbReference type="GO" id="GO:0005634">
    <property type="term" value="C:nucleus"/>
    <property type="evidence" value="ECO:0007669"/>
    <property type="project" value="UniProtKB-SubCell"/>
</dbReference>
<gene>
    <name evidence="5" type="ORF">sscle_01g009440</name>
</gene>
<dbReference type="SUPFAM" id="SSF57701">
    <property type="entry name" value="Zn2/Cys6 DNA-binding domain"/>
    <property type="match status" value="1"/>
</dbReference>
<feature type="region of interest" description="Disordered" evidence="3">
    <location>
        <begin position="311"/>
        <end position="355"/>
    </location>
</feature>
<dbReference type="VEuPathDB" id="FungiDB:sscle_01g009440"/>
<dbReference type="Proteomes" id="UP000177798">
    <property type="component" value="Chromosome 1"/>
</dbReference>
<evidence type="ECO:0000256" key="2">
    <source>
        <dbReference type="ARBA" id="ARBA00023242"/>
    </source>
</evidence>
<name>A0A1D9PTX8_SCLS1</name>
<reference evidence="6" key="1">
    <citation type="journal article" date="2017" name="Genome Biol. Evol.">
        <title>The complete genome sequence of the phytopathogenic fungus Sclerotinia sclerotiorum reveals insights into the genome architecture of broad host range pathogens.</title>
        <authorList>
            <person name="Derbyshire M."/>
            <person name="Denton-Giles M."/>
            <person name="Hegedus D."/>
            <person name="Seifbarghy S."/>
            <person name="Rollins J."/>
            <person name="van Kan J."/>
            <person name="Seidl M.F."/>
            <person name="Faino L."/>
            <person name="Mbengue M."/>
            <person name="Navaud O."/>
            <person name="Raffaele S."/>
            <person name="Hammond-Kosack K."/>
            <person name="Heard S."/>
            <person name="Oliver R."/>
        </authorList>
    </citation>
    <scope>NUCLEOTIDE SEQUENCE [LARGE SCALE GENOMIC DNA]</scope>
    <source>
        <strain evidence="6">ATCC 18683 / 1980 / Ss-1</strain>
    </source>
</reference>